<name>M5ULI9_9BACT</name>
<dbReference type="EMBL" id="ANOH01000118">
    <property type="protein sequence ID" value="EMI56888.1"/>
    <property type="molecule type" value="Genomic_DNA"/>
</dbReference>
<gene>
    <name evidence="1" type="ORF">RSSM_01658</name>
</gene>
<keyword evidence="2" id="KW-1185">Reference proteome</keyword>
<evidence type="ECO:0000313" key="1">
    <source>
        <dbReference type="EMBL" id="EMI56888.1"/>
    </source>
</evidence>
<comment type="caution">
    <text evidence="1">The sequence shown here is derived from an EMBL/GenBank/DDBJ whole genome shotgun (WGS) entry which is preliminary data.</text>
</comment>
<dbReference type="AlphaFoldDB" id="M5ULI9"/>
<protein>
    <submittedName>
        <fullName evidence="1">Uncharacterized protein</fullName>
    </submittedName>
</protein>
<proteinExistence type="predicted"/>
<dbReference type="Proteomes" id="UP000011885">
    <property type="component" value="Unassembled WGS sequence"/>
</dbReference>
<accession>M5ULI9</accession>
<evidence type="ECO:0000313" key="2">
    <source>
        <dbReference type="Proteomes" id="UP000011885"/>
    </source>
</evidence>
<sequence length="98" mass="11147">MLSVVLTPKLEPVIRTSPQRFRARGWTNLPNEEIPQTAGRVRHRRDFRRAISAHRRPTSAAQPVETAKLASVSGRAAYRCDLAKILIHVGRCNRWHKG</sequence>
<organism evidence="1 2">
    <name type="scientific">Rhodopirellula sallentina SM41</name>
    <dbReference type="NCBI Taxonomy" id="1263870"/>
    <lineage>
        <taxon>Bacteria</taxon>
        <taxon>Pseudomonadati</taxon>
        <taxon>Planctomycetota</taxon>
        <taxon>Planctomycetia</taxon>
        <taxon>Pirellulales</taxon>
        <taxon>Pirellulaceae</taxon>
        <taxon>Rhodopirellula</taxon>
    </lineage>
</organism>
<reference evidence="1 2" key="1">
    <citation type="journal article" date="2013" name="Mar. Genomics">
        <title>Expression of sulfatases in Rhodopirellula baltica and the diversity of sulfatases in the genus Rhodopirellula.</title>
        <authorList>
            <person name="Wegner C.E."/>
            <person name="Richter-Heitmann T."/>
            <person name="Klindworth A."/>
            <person name="Klockow C."/>
            <person name="Richter M."/>
            <person name="Achstetter T."/>
            <person name="Glockner F.O."/>
            <person name="Harder J."/>
        </authorList>
    </citation>
    <scope>NUCLEOTIDE SEQUENCE [LARGE SCALE GENOMIC DNA]</scope>
    <source>
        <strain evidence="1 2">SM41</strain>
    </source>
</reference>